<reference evidence="1 2" key="1">
    <citation type="submission" date="2018-11" db="EMBL/GenBank/DDBJ databases">
        <title>Sequencing the genomes of 1000 actinobacteria strains.</title>
        <authorList>
            <person name="Klenk H.-P."/>
        </authorList>
    </citation>
    <scope>NUCLEOTIDE SEQUENCE [LARGE SCALE GENOMIC DNA]</scope>
    <source>
        <strain evidence="1 2">DSM 14012</strain>
    </source>
</reference>
<proteinExistence type="predicted"/>
<dbReference type="AlphaFoldDB" id="A0A1S7B597"/>
<name>A0A1S7B597_9MICO</name>
<evidence type="ECO:0000313" key="1">
    <source>
        <dbReference type="EMBL" id="ROR83459.1"/>
    </source>
</evidence>
<organism evidence="1 2">
    <name type="scientific">Plantibacter flavus</name>
    <dbReference type="NCBI Taxonomy" id="150123"/>
    <lineage>
        <taxon>Bacteria</taxon>
        <taxon>Bacillati</taxon>
        <taxon>Actinomycetota</taxon>
        <taxon>Actinomycetes</taxon>
        <taxon>Micrococcales</taxon>
        <taxon>Microbacteriaceae</taxon>
        <taxon>Plantibacter</taxon>
    </lineage>
</organism>
<protein>
    <submittedName>
        <fullName evidence="1">Uncharacterized protein</fullName>
    </submittedName>
</protein>
<dbReference type="EMBL" id="RKHL01000001">
    <property type="protein sequence ID" value="ROR83459.1"/>
    <property type="molecule type" value="Genomic_DNA"/>
</dbReference>
<dbReference type="KEGG" id="pflu:BWO91_01285"/>
<dbReference type="Proteomes" id="UP000266915">
    <property type="component" value="Unassembled WGS sequence"/>
</dbReference>
<sequence length="76" mass="8766">MSATVEMEHMSQVERERPLLRKGSEASFVRWAFDGRSWCADLVSGQYRGATKTGWLLQTENEQRELSNQEWAPCMA</sequence>
<dbReference type="STRING" id="150123.BWO91_01285"/>
<gene>
    <name evidence="1" type="ORF">EDD42_3570</name>
</gene>
<comment type="caution">
    <text evidence="1">The sequence shown here is derived from an EMBL/GenBank/DDBJ whole genome shotgun (WGS) entry which is preliminary data.</text>
</comment>
<keyword evidence="2" id="KW-1185">Reference proteome</keyword>
<accession>A0A1S7B597</accession>
<evidence type="ECO:0000313" key="2">
    <source>
        <dbReference type="Proteomes" id="UP000266915"/>
    </source>
</evidence>